<evidence type="ECO:0000313" key="4">
    <source>
        <dbReference type="Proteomes" id="UP000184171"/>
    </source>
</evidence>
<dbReference type="Pfam" id="PF13683">
    <property type="entry name" value="rve_3"/>
    <property type="match status" value="1"/>
</dbReference>
<protein>
    <submittedName>
        <fullName evidence="3">Transposase InsO and inactivated derivatives</fullName>
    </submittedName>
</protein>
<dbReference type="InterPro" id="IPR012337">
    <property type="entry name" value="RNaseH-like_sf"/>
</dbReference>
<dbReference type="InterPro" id="IPR001584">
    <property type="entry name" value="Integrase_cat-core"/>
</dbReference>
<evidence type="ECO:0000259" key="2">
    <source>
        <dbReference type="PROSITE" id="PS50994"/>
    </source>
</evidence>
<sequence length="297" mass="34099">MSQTVSPGTEQSYGIQRVCRIWEQARSTFYNAGRQASDEPPKRRGPRPSISDEDLLELIRHDLATSPFTGEGHRKVWARLRVRDGVRVSRKRVLRLMRENHLLSPHRGRPKSAAKAHDGKIITMAPNLMWGTDGTRVFTLDEGWVWIFTAVEHWNAECVGWHACKKGDRYAALQPLSMALNNLYGGVQAEVARGLALRMDHGTQYLSDHFLNQLKFWGITPSFAFVAEPQTNGVAERFNRTLKEQAIYGRVFRTVEDVREAVGAFVDLYNREWRVEKNDFKAPSEIRHDWQENRQAA</sequence>
<dbReference type="GO" id="GO:0003676">
    <property type="term" value="F:nucleic acid binding"/>
    <property type="evidence" value="ECO:0007669"/>
    <property type="project" value="InterPro"/>
</dbReference>
<dbReference type="STRING" id="1122189.SAMN02745165_03740"/>
<proteinExistence type="predicted"/>
<dbReference type="AlphaFoldDB" id="A0A1M6NZ54"/>
<gene>
    <name evidence="3" type="ORF">SAMN02745165_03740</name>
</gene>
<feature type="region of interest" description="Disordered" evidence="1">
    <location>
        <begin position="31"/>
        <end position="50"/>
    </location>
</feature>
<organism evidence="3 4">
    <name type="scientific">Malonomonas rubra DSM 5091</name>
    <dbReference type="NCBI Taxonomy" id="1122189"/>
    <lineage>
        <taxon>Bacteria</taxon>
        <taxon>Pseudomonadati</taxon>
        <taxon>Thermodesulfobacteriota</taxon>
        <taxon>Desulfuromonadia</taxon>
        <taxon>Desulfuromonadales</taxon>
        <taxon>Geopsychrobacteraceae</taxon>
        <taxon>Malonomonas</taxon>
    </lineage>
</organism>
<dbReference type="GO" id="GO:0015074">
    <property type="term" value="P:DNA integration"/>
    <property type="evidence" value="ECO:0007669"/>
    <property type="project" value="InterPro"/>
</dbReference>
<dbReference type="InterPro" id="IPR050900">
    <property type="entry name" value="Transposase_IS3/IS150/IS904"/>
</dbReference>
<dbReference type="SUPFAM" id="SSF53098">
    <property type="entry name" value="Ribonuclease H-like"/>
    <property type="match status" value="1"/>
</dbReference>
<keyword evidence="4" id="KW-1185">Reference proteome</keyword>
<name>A0A1M6NZ54_MALRU</name>
<dbReference type="PROSITE" id="PS50994">
    <property type="entry name" value="INTEGRASE"/>
    <property type="match status" value="1"/>
</dbReference>
<dbReference type="InterPro" id="IPR048020">
    <property type="entry name" value="Transpos_IS3"/>
</dbReference>
<dbReference type="InterPro" id="IPR025948">
    <property type="entry name" value="HTH-like_dom"/>
</dbReference>
<reference evidence="3 4" key="1">
    <citation type="submission" date="2016-11" db="EMBL/GenBank/DDBJ databases">
        <authorList>
            <person name="Jaros S."/>
            <person name="Januszkiewicz K."/>
            <person name="Wedrychowicz H."/>
        </authorList>
    </citation>
    <scope>NUCLEOTIDE SEQUENCE [LARGE SCALE GENOMIC DNA]</scope>
    <source>
        <strain evidence="3 4">DSM 5091</strain>
    </source>
</reference>
<dbReference type="Gene3D" id="3.30.420.10">
    <property type="entry name" value="Ribonuclease H-like superfamily/Ribonuclease H"/>
    <property type="match status" value="1"/>
</dbReference>
<evidence type="ECO:0000256" key="1">
    <source>
        <dbReference type="SAM" id="MobiDB-lite"/>
    </source>
</evidence>
<dbReference type="NCBIfam" id="NF033516">
    <property type="entry name" value="transpos_IS3"/>
    <property type="match status" value="1"/>
</dbReference>
<dbReference type="PANTHER" id="PTHR46889:SF4">
    <property type="entry name" value="TRANSPOSASE INSO FOR INSERTION SEQUENCE ELEMENT IS911B-RELATED"/>
    <property type="match status" value="1"/>
</dbReference>
<dbReference type="Proteomes" id="UP000184171">
    <property type="component" value="Unassembled WGS sequence"/>
</dbReference>
<dbReference type="Pfam" id="PF13276">
    <property type="entry name" value="HTH_21"/>
    <property type="match status" value="1"/>
</dbReference>
<dbReference type="PANTHER" id="PTHR46889">
    <property type="entry name" value="TRANSPOSASE INSF FOR INSERTION SEQUENCE IS3B-RELATED"/>
    <property type="match status" value="1"/>
</dbReference>
<feature type="domain" description="Integrase catalytic" evidence="2">
    <location>
        <begin position="122"/>
        <end position="291"/>
    </location>
</feature>
<dbReference type="InterPro" id="IPR036397">
    <property type="entry name" value="RNaseH_sf"/>
</dbReference>
<dbReference type="RefSeq" id="WP_072910230.1">
    <property type="nucleotide sequence ID" value="NZ_FQZT01000041.1"/>
</dbReference>
<dbReference type="EMBL" id="FQZT01000041">
    <property type="protein sequence ID" value="SHK00934.1"/>
    <property type="molecule type" value="Genomic_DNA"/>
</dbReference>
<accession>A0A1M6NZ54</accession>
<dbReference type="OrthoDB" id="5399942at2"/>
<evidence type="ECO:0000313" key="3">
    <source>
        <dbReference type="EMBL" id="SHK00934.1"/>
    </source>
</evidence>